<keyword evidence="4" id="KW-0732">Signal</keyword>
<dbReference type="GO" id="GO:0001841">
    <property type="term" value="P:neural tube formation"/>
    <property type="evidence" value="ECO:0007669"/>
    <property type="project" value="UniProtKB-ARBA"/>
</dbReference>
<accession>A0A8C5A0V7</accession>
<feature type="compositionally biased region" description="Basic and acidic residues" evidence="11">
    <location>
        <begin position="823"/>
        <end position="839"/>
    </location>
</feature>
<keyword evidence="5" id="KW-0677">Repeat</keyword>
<dbReference type="InterPro" id="IPR039808">
    <property type="entry name" value="Cadherin"/>
</dbReference>
<reference evidence="14" key="1">
    <citation type="submission" date="2025-08" db="UniProtKB">
        <authorList>
            <consortium name="Ensembl"/>
        </authorList>
    </citation>
    <scope>IDENTIFICATION</scope>
</reference>
<evidence type="ECO:0000256" key="7">
    <source>
        <dbReference type="ARBA" id="ARBA00022889"/>
    </source>
</evidence>
<dbReference type="GO" id="GO:0005737">
    <property type="term" value="C:cytoplasm"/>
    <property type="evidence" value="ECO:0007669"/>
    <property type="project" value="UniProtKB-SubCell"/>
</dbReference>
<evidence type="ECO:0000256" key="1">
    <source>
        <dbReference type="ARBA" id="ARBA00004236"/>
    </source>
</evidence>
<feature type="domain" description="Cadherin" evidence="13">
    <location>
        <begin position="394"/>
        <end position="505"/>
    </location>
</feature>
<evidence type="ECO:0000256" key="10">
    <source>
        <dbReference type="PROSITE-ProRule" id="PRU00043"/>
    </source>
</evidence>
<feature type="region of interest" description="Disordered" evidence="11">
    <location>
        <begin position="773"/>
        <end position="797"/>
    </location>
</feature>
<protein>
    <recommendedName>
        <fullName evidence="13">Cadherin domain-containing protein</fullName>
    </recommendedName>
</protein>
<keyword evidence="2" id="KW-1003">Cell membrane</keyword>
<dbReference type="Ensembl" id="ENSGMOT00000035857.1">
    <property type="protein sequence ID" value="ENSGMOP00000024829.1"/>
    <property type="gene ID" value="ENSGMOG00000025572.1"/>
</dbReference>
<keyword evidence="8 12" id="KW-0472">Membrane</keyword>
<dbReference type="GO" id="GO:0044331">
    <property type="term" value="P:cell-cell adhesion mediated by cadherin"/>
    <property type="evidence" value="ECO:0007669"/>
    <property type="project" value="TreeGrafter"/>
</dbReference>
<dbReference type="Pfam" id="PF00028">
    <property type="entry name" value="Cadherin"/>
    <property type="match status" value="4"/>
</dbReference>
<dbReference type="GO" id="GO:0000902">
    <property type="term" value="P:cell morphogenesis"/>
    <property type="evidence" value="ECO:0007669"/>
    <property type="project" value="TreeGrafter"/>
</dbReference>
<evidence type="ECO:0000259" key="13">
    <source>
        <dbReference type="PROSITE" id="PS50268"/>
    </source>
</evidence>
<organism evidence="14 15">
    <name type="scientific">Gadus morhua</name>
    <name type="common">Atlantic cod</name>
    <dbReference type="NCBI Taxonomy" id="8049"/>
    <lineage>
        <taxon>Eukaryota</taxon>
        <taxon>Metazoa</taxon>
        <taxon>Chordata</taxon>
        <taxon>Craniata</taxon>
        <taxon>Vertebrata</taxon>
        <taxon>Euteleostomi</taxon>
        <taxon>Actinopterygii</taxon>
        <taxon>Neopterygii</taxon>
        <taxon>Teleostei</taxon>
        <taxon>Neoteleostei</taxon>
        <taxon>Acanthomorphata</taxon>
        <taxon>Zeiogadaria</taxon>
        <taxon>Gadariae</taxon>
        <taxon>Gadiformes</taxon>
        <taxon>Gadoidei</taxon>
        <taxon>Gadidae</taxon>
        <taxon>Gadus</taxon>
    </lineage>
</organism>
<dbReference type="GO" id="GO:0042074">
    <property type="term" value="P:cell migration involved in gastrulation"/>
    <property type="evidence" value="ECO:0007669"/>
    <property type="project" value="UniProtKB-ARBA"/>
</dbReference>
<evidence type="ECO:0000313" key="15">
    <source>
        <dbReference type="Proteomes" id="UP000694546"/>
    </source>
</evidence>
<dbReference type="CDD" id="cd11304">
    <property type="entry name" value="Cadherin_repeat"/>
    <property type="match status" value="4"/>
</dbReference>
<feature type="region of interest" description="Disordered" evidence="11">
    <location>
        <begin position="811"/>
        <end position="846"/>
    </location>
</feature>
<dbReference type="InterPro" id="IPR002126">
    <property type="entry name" value="Cadherin-like_dom"/>
</dbReference>
<dbReference type="GO" id="GO:0007498">
    <property type="term" value="P:mesoderm development"/>
    <property type="evidence" value="ECO:0007669"/>
    <property type="project" value="UniProtKB-ARBA"/>
</dbReference>
<dbReference type="AlphaFoldDB" id="A0A8C5A0V7"/>
<name>A0A8C5A0V7_GADMO</name>
<dbReference type="GO" id="GO:0034332">
    <property type="term" value="P:adherens junction organization"/>
    <property type="evidence" value="ECO:0007669"/>
    <property type="project" value="UniProtKB-ARBA"/>
</dbReference>
<keyword evidence="12" id="KW-1133">Transmembrane helix</keyword>
<feature type="transmembrane region" description="Helical" evidence="12">
    <location>
        <begin position="726"/>
        <end position="747"/>
    </location>
</feature>
<dbReference type="SUPFAM" id="SSF49313">
    <property type="entry name" value="Cadherin-like"/>
    <property type="match status" value="5"/>
</dbReference>
<evidence type="ECO:0000256" key="8">
    <source>
        <dbReference type="ARBA" id="ARBA00023136"/>
    </source>
</evidence>
<evidence type="ECO:0000256" key="11">
    <source>
        <dbReference type="SAM" id="MobiDB-lite"/>
    </source>
</evidence>
<evidence type="ECO:0000313" key="14">
    <source>
        <dbReference type="Ensembl" id="ENSGMOP00000024829.1"/>
    </source>
</evidence>
<feature type="domain" description="Cadherin" evidence="13">
    <location>
        <begin position="278"/>
        <end position="389"/>
    </location>
</feature>
<dbReference type="Pfam" id="PF08758">
    <property type="entry name" value="Cadherin_pro"/>
    <property type="match status" value="1"/>
</dbReference>
<dbReference type="GO" id="GO:0007156">
    <property type="term" value="P:homophilic cell adhesion via plasma membrane adhesion molecules"/>
    <property type="evidence" value="ECO:0007669"/>
    <property type="project" value="InterPro"/>
</dbReference>
<keyword evidence="9" id="KW-0325">Glycoprotein</keyword>
<dbReference type="GO" id="GO:0060027">
    <property type="term" value="P:convergent extension involved in gastrulation"/>
    <property type="evidence" value="ECO:0007669"/>
    <property type="project" value="UniProtKB-ARBA"/>
</dbReference>
<feature type="region of interest" description="Disordered" evidence="11">
    <location>
        <begin position="150"/>
        <end position="171"/>
    </location>
</feature>
<evidence type="ECO:0000256" key="2">
    <source>
        <dbReference type="ARBA" id="ARBA00022475"/>
    </source>
</evidence>
<dbReference type="InterPro" id="IPR020894">
    <property type="entry name" value="Cadherin_CS"/>
</dbReference>
<dbReference type="PROSITE" id="PS50268">
    <property type="entry name" value="CADHERIN_2"/>
    <property type="match status" value="4"/>
</dbReference>
<dbReference type="PRINTS" id="PR00205">
    <property type="entry name" value="CADHERIN"/>
</dbReference>
<dbReference type="GO" id="GO:0007398">
    <property type="term" value="P:ectoderm development"/>
    <property type="evidence" value="ECO:0007669"/>
    <property type="project" value="UniProtKB-ARBA"/>
</dbReference>
<dbReference type="GO" id="GO:0030010">
    <property type="term" value="P:establishment of cell polarity"/>
    <property type="evidence" value="ECO:0007669"/>
    <property type="project" value="UniProtKB-ARBA"/>
</dbReference>
<dbReference type="GO" id="GO:0001764">
    <property type="term" value="P:neuron migration"/>
    <property type="evidence" value="ECO:0007669"/>
    <property type="project" value="UniProtKB-ARBA"/>
</dbReference>
<dbReference type="Gene3D" id="2.60.40.60">
    <property type="entry name" value="Cadherins"/>
    <property type="match status" value="5"/>
</dbReference>
<dbReference type="GO" id="GO:0008013">
    <property type="term" value="F:beta-catenin binding"/>
    <property type="evidence" value="ECO:0007669"/>
    <property type="project" value="TreeGrafter"/>
</dbReference>
<proteinExistence type="predicted"/>
<sequence length="846" mass="94118">MLKGQCSTLLLVVKSSSKKRPAFGSVLISHHCSYFLCFDSGFIQTQCIKVNFYCADISVGFDDCMARKRFKFGSSDRHFHVEQDGTLMVSVCFEMHKYSLCPSFGSNVVFCEGDENYHAWKKKGLPHLFPEFLGAKMWYNNQGATPWQWPSSPWTSPHENSGTSESRKGTRRKRAWIIPPLNILENDRGPYPKLVAQIRSDKDKWSRMEYKITSYGANGLFIIDRNTGQLYVTKPLDRERKSQYMVGKTCCMVNAQAESTMAVIVNVLDMNDNKPVFTQDPFVAEVAEASAKDFVVITINATDLDDPQTYNAEIRYKIWSQEPKLPNANLFAINPVSGAIRVNRQGLDREKYPRYTLEVEAADMRGEGLTARGRVILTVTDSNDIAPAIEMAQASTRYEASVPENKVGAQVVRMSVTDGDELNSPAWNAKFQIVAGDKNGQFAVETGPGKQEGIITTVKGLDYETTKTFTLLVTVENEIPFAIRLPTATATVVVSVEDLNEAPVFSPTIRVVKRKEDLAVASEIVRYTATDPDTERSQNVSYKIMKDPARWLSVNPDTGLIKVKKGMDRESQYVQDSKYTALIMAYDDDVSPATGTGTLEIELEDVNDNIPSINERIIKVCNTESAPQLLSVTDADGPDFAAPYTVSLMGRSKNNWTATMDDTGTGIILTLIRALPMGDYNVVLRVADNHGLEQDNIVMATVCECTGNEVTCKVGIREGGIGLPGLLVRSGAVLLLLLLALLLLIFIRRRGGEQNEPLPPNEDIRENIYYNEEEGGGEDHQDNYDPSVLHRGPENRPEVFRNDVMPCFMPKAEYRPQPANPEDIGKFIDDNLTAADRDPLAPPSHS</sequence>
<dbReference type="InterPro" id="IPR015919">
    <property type="entry name" value="Cadherin-like_sf"/>
</dbReference>
<evidence type="ECO:0000256" key="12">
    <source>
        <dbReference type="SAM" id="Phobius"/>
    </source>
</evidence>
<dbReference type="OMA" id="WTARMIS"/>
<keyword evidence="15" id="KW-1185">Reference proteome</keyword>
<keyword evidence="12" id="KW-0812">Transmembrane</keyword>
<dbReference type="PANTHER" id="PTHR24027">
    <property type="entry name" value="CADHERIN-23"/>
    <property type="match status" value="1"/>
</dbReference>
<dbReference type="GO" id="GO:0016339">
    <property type="term" value="P:calcium-dependent cell-cell adhesion via plasma membrane cell adhesion molecules"/>
    <property type="evidence" value="ECO:0007669"/>
    <property type="project" value="TreeGrafter"/>
</dbReference>
<reference evidence="14" key="2">
    <citation type="submission" date="2025-09" db="UniProtKB">
        <authorList>
            <consortium name="Ensembl"/>
        </authorList>
    </citation>
    <scope>IDENTIFICATION</scope>
</reference>
<evidence type="ECO:0000256" key="4">
    <source>
        <dbReference type="ARBA" id="ARBA00022729"/>
    </source>
</evidence>
<dbReference type="PROSITE" id="PS00232">
    <property type="entry name" value="CADHERIN_1"/>
    <property type="match status" value="2"/>
</dbReference>
<evidence type="ECO:0000256" key="6">
    <source>
        <dbReference type="ARBA" id="ARBA00022837"/>
    </source>
</evidence>
<evidence type="ECO:0000256" key="3">
    <source>
        <dbReference type="ARBA" id="ARBA00022723"/>
    </source>
</evidence>
<evidence type="ECO:0000256" key="5">
    <source>
        <dbReference type="ARBA" id="ARBA00022737"/>
    </source>
</evidence>
<keyword evidence="6 10" id="KW-0106">Calcium</keyword>
<dbReference type="GO" id="GO:0045296">
    <property type="term" value="F:cadherin binding"/>
    <property type="evidence" value="ECO:0007669"/>
    <property type="project" value="TreeGrafter"/>
</dbReference>
<dbReference type="SMART" id="SM00112">
    <property type="entry name" value="CA"/>
    <property type="match status" value="4"/>
</dbReference>
<comment type="subcellular location">
    <subcellularLocation>
        <location evidence="1">Cell membrane</location>
    </subcellularLocation>
</comment>
<feature type="domain" description="Cadherin" evidence="13">
    <location>
        <begin position="506"/>
        <end position="613"/>
    </location>
</feature>
<dbReference type="GO" id="GO:0016342">
    <property type="term" value="C:catenin complex"/>
    <property type="evidence" value="ECO:0007669"/>
    <property type="project" value="TreeGrafter"/>
</dbReference>
<dbReference type="GeneTree" id="ENSGT00940000154848"/>
<dbReference type="Proteomes" id="UP000694546">
    <property type="component" value="Unassembled WGS sequence"/>
</dbReference>
<dbReference type="GO" id="GO:0005509">
    <property type="term" value="F:calcium ion binding"/>
    <property type="evidence" value="ECO:0007669"/>
    <property type="project" value="UniProtKB-UniRule"/>
</dbReference>
<keyword evidence="3" id="KW-0479">Metal-binding</keyword>
<dbReference type="InterPro" id="IPR014868">
    <property type="entry name" value="Cadherin_pro_dom"/>
</dbReference>
<dbReference type="PANTHER" id="PTHR24027:SF319">
    <property type="entry name" value="CADHERIN-1"/>
    <property type="match status" value="1"/>
</dbReference>
<dbReference type="GO" id="GO:0007043">
    <property type="term" value="P:cell-cell junction assembly"/>
    <property type="evidence" value="ECO:0007669"/>
    <property type="project" value="TreeGrafter"/>
</dbReference>
<evidence type="ECO:0000256" key="9">
    <source>
        <dbReference type="ARBA" id="ARBA00023180"/>
    </source>
</evidence>
<dbReference type="GO" id="GO:0005912">
    <property type="term" value="C:adherens junction"/>
    <property type="evidence" value="ECO:0007669"/>
    <property type="project" value="TreeGrafter"/>
</dbReference>
<keyword evidence="7" id="KW-0130">Cell adhesion</keyword>
<feature type="domain" description="Cadherin" evidence="13">
    <location>
        <begin position="200"/>
        <end position="277"/>
    </location>
</feature>